<sequence length="157" mass="17558">MSPHPHTITPAPILGTDSGSRYLNPCSRRIVMCPWTDLLAVLHSISPFTMIAVIGSAEVAWVPLSLATVASPSPRRERLVLVKRYIAYSMNSLTNNSITLNNTTSPSLAPSPTPLIHLHTTSRHHLHTPARRSLPQQGSMRPRPRPRKCRDPRPRWR</sequence>
<dbReference type="EMBL" id="HBUF01634182">
    <property type="protein sequence ID" value="CAG6783748.1"/>
    <property type="molecule type" value="Transcribed_RNA"/>
</dbReference>
<dbReference type="AlphaFoldDB" id="A0A8D8XAE1"/>
<dbReference type="EMBL" id="HBUF01346060">
    <property type="protein sequence ID" value="CAG6709401.1"/>
    <property type="molecule type" value="Transcribed_RNA"/>
</dbReference>
<dbReference type="EMBL" id="HBUF01070729">
    <property type="protein sequence ID" value="CAG6629425.1"/>
    <property type="molecule type" value="Transcribed_RNA"/>
</dbReference>
<dbReference type="EMBL" id="HBUF01283257">
    <property type="protein sequence ID" value="CAG6687784.1"/>
    <property type="molecule type" value="Transcribed_RNA"/>
</dbReference>
<dbReference type="EMBL" id="HBUF01346063">
    <property type="protein sequence ID" value="CAG6709407.1"/>
    <property type="molecule type" value="Transcribed_RNA"/>
</dbReference>
<name>A0A8D8XAE1_9HEMI</name>
<organism evidence="2">
    <name type="scientific">Cacopsylla melanoneura</name>
    <dbReference type="NCBI Taxonomy" id="428564"/>
    <lineage>
        <taxon>Eukaryota</taxon>
        <taxon>Metazoa</taxon>
        <taxon>Ecdysozoa</taxon>
        <taxon>Arthropoda</taxon>
        <taxon>Hexapoda</taxon>
        <taxon>Insecta</taxon>
        <taxon>Pterygota</taxon>
        <taxon>Neoptera</taxon>
        <taxon>Paraneoptera</taxon>
        <taxon>Hemiptera</taxon>
        <taxon>Sternorrhyncha</taxon>
        <taxon>Psylloidea</taxon>
        <taxon>Psyllidae</taxon>
        <taxon>Psyllinae</taxon>
        <taxon>Cacopsylla</taxon>
    </lineage>
</organism>
<dbReference type="EMBL" id="HBUF01070731">
    <property type="protein sequence ID" value="CAG6629429.1"/>
    <property type="molecule type" value="Transcribed_RNA"/>
</dbReference>
<dbReference type="EMBL" id="HBUF01634181">
    <property type="protein sequence ID" value="CAG6783746.1"/>
    <property type="molecule type" value="Transcribed_RNA"/>
</dbReference>
<proteinExistence type="predicted"/>
<evidence type="ECO:0000313" key="2">
    <source>
        <dbReference type="EMBL" id="CAG6687784.1"/>
    </source>
</evidence>
<dbReference type="EMBL" id="HBUF01346062">
    <property type="protein sequence ID" value="CAG6709405.1"/>
    <property type="molecule type" value="Transcribed_RNA"/>
</dbReference>
<feature type="region of interest" description="Disordered" evidence="1">
    <location>
        <begin position="122"/>
        <end position="157"/>
    </location>
</feature>
<evidence type="ECO:0000256" key="1">
    <source>
        <dbReference type="SAM" id="MobiDB-lite"/>
    </source>
</evidence>
<dbReference type="EMBL" id="HBUF01346064">
    <property type="protein sequence ID" value="CAG6709409.1"/>
    <property type="molecule type" value="Transcribed_RNA"/>
</dbReference>
<dbReference type="EMBL" id="HBUF01346061">
    <property type="protein sequence ID" value="CAG6709403.1"/>
    <property type="molecule type" value="Transcribed_RNA"/>
</dbReference>
<protein>
    <submittedName>
        <fullName evidence="2">Uncharacterized protein</fullName>
    </submittedName>
</protein>
<reference evidence="2" key="1">
    <citation type="submission" date="2021-05" db="EMBL/GenBank/DDBJ databases">
        <authorList>
            <person name="Alioto T."/>
            <person name="Alioto T."/>
            <person name="Gomez Garrido J."/>
        </authorList>
    </citation>
    <scope>NUCLEOTIDE SEQUENCE</scope>
</reference>
<accession>A0A8D8XAE1</accession>
<dbReference type="EMBL" id="HBUF01070730">
    <property type="protein sequence ID" value="CAG6629427.1"/>
    <property type="molecule type" value="Transcribed_RNA"/>
</dbReference>
<dbReference type="EMBL" id="HBUF01346059">
    <property type="protein sequence ID" value="CAG6709399.1"/>
    <property type="molecule type" value="Transcribed_RNA"/>
</dbReference>